<feature type="coiled-coil region" evidence="1">
    <location>
        <begin position="854"/>
        <end position="894"/>
    </location>
</feature>
<dbReference type="OrthoDB" id="5981048at2759"/>
<feature type="region of interest" description="Disordered" evidence="2">
    <location>
        <begin position="446"/>
        <end position="479"/>
    </location>
</feature>
<feature type="region of interest" description="Disordered" evidence="2">
    <location>
        <begin position="1048"/>
        <end position="1071"/>
    </location>
</feature>
<gene>
    <name evidence="4" type="ORF">J0S82_010382</name>
</gene>
<feature type="compositionally biased region" description="Basic and acidic residues" evidence="2">
    <location>
        <begin position="511"/>
        <end position="522"/>
    </location>
</feature>
<dbReference type="InterPro" id="IPR032013">
    <property type="entry name" value="DUF4795"/>
</dbReference>
<evidence type="ECO:0000313" key="4">
    <source>
        <dbReference type="EMBL" id="KAG8506465.1"/>
    </source>
</evidence>
<dbReference type="PANTHER" id="PTHR47080">
    <property type="entry name" value="CHROMOSOME 16 OPEN READING FRAME 96"/>
    <property type="match status" value="1"/>
</dbReference>
<feature type="region of interest" description="Disordered" evidence="2">
    <location>
        <begin position="352"/>
        <end position="395"/>
    </location>
</feature>
<proteinExistence type="predicted"/>
<evidence type="ECO:0000313" key="5">
    <source>
        <dbReference type="Proteomes" id="UP000700334"/>
    </source>
</evidence>
<comment type="caution">
    <text evidence="4">The sequence shown here is derived from an EMBL/GenBank/DDBJ whole genome shotgun (WGS) entry which is preliminary data.</text>
</comment>
<dbReference type="PANTHER" id="PTHR47080:SF1">
    <property type="entry name" value="CHROMOSOME 16 OPEN READING FRAME 96"/>
    <property type="match status" value="1"/>
</dbReference>
<dbReference type="EMBL" id="JAGFMF010012160">
    <property type="protein sequence ID" value="KAG8506465.1"/>
    <property type="molecule type" value="Genomic_DNA"/>
</dbReference>
<feature type="domain" description="DUF4795" evidence="3">
    <location>
        <begin position="849"/>
        <end position="1021"/>
    </location>
</feature>
<feature type="region of interest" description="Disordered" evidence="2">
    <location>
        <begin position="1133"/>
        <end position="1222"/>
    </location>
</feature>
<feature type="compositionally biased region" description="Pro residues" evidence="2">
    <location>
        <begin position="373"/>
        <end position="388"/>
    </location>
</feature>
<keyword evidence="1" id="KW-0175">Coiled coil</keyword>
<evidence type="ECO:0000259" key="3">
    <source>
        <dbReference type="Pfam" id="PF16043"/>
    </source>
</evidence>
<feature type="compositionally biased region" description="Pro residues" evidence="2">
    <location>
        <begin position="1177"/>
        <end position="1193"/>
    </location>
</feature>
<protein>
    <recommendedName>
        <fullName evidence="3">DUF4795 domain-containing protein</fullName>
    </recommendedName>
</protein>
<feature type="region of interest" description="Disordered" evidence="2">
    <location>
        <begin position="306"/>
        <end position="334"/>
    </location>
</feature>
<dbReference type="Proteomes" id="UP000700334">
    <property type="component" value="Unassembled WGS sequence"/>
</dbReference>
<sequence length="1222" mass="131948">MSFSLTFAELVNIAIPQGGVLNFKALHLLLQGLLDRMHMAELTQVLSGDEDFLRAGLVPAPPEGDAPPAVSPAPRLGSVFEHVVGRVDRLESQLAALQDLPSTVQLLEGSQGTGRPAEGLWHLIKLRKMVEGNEEALAKSMKTLQDLLTSIQSLRVTAEALRSDVDMLKDIFAKVRPERVDVISKDLKSQHQKMSALQREMMSLQNKVVSIPKAEDTVLWSSLHDAMFSPRKSQHLQDAELWKVAEDIQRETPQQATEAVAVEPGAPARGQVQEAIQGSSLLHTVWHGPETSAELQDEDSAQAVPLPEAHAPGQPQEPQPGPPTPGLGPELGLGVVPGFAAAPWPAFRPGPAFGPGPVPGPGSALGPGQAFGPGPPFGPGPVPWPGPVPGLAAAPDAQPAALGFWPMPPGGWPPPRGVSADAPDAQPAAPGFWPMPLGGWPPPRGVSAASHWPSLGADHSPGLPGQPQSLQEPHGPPKLWPQFHQAEGLPTLSEDEPAVPLAGARVTQHRASREGAPRDRAPDVLPAGPPSALKQLKNSASIAAAAAAAYAAAAASAAETVRAAVRLVQDVPATKLATRATTEAASGPMGVFADELGAGSARGAVEDRNKAVQVEDTPDGEYEDVPLPHLPVPLPSDPALVQALLSARQAVTPEEKKDAVKQSMSHIAQMPIRHDSLKEEMAQLSTKLQQRLNYLYPQDGARTGLEQWTVTPPARRAQPGRVRLSVKCEAESPLPWAQGTFLQLLSLFLKPLWRRGPACSMHAGTPLLHQAAAGRGCRQGLPEARAGSQRPLYWWPSGRADIRASSKLGMTVDMLQDKVGSLMKSRMKEEELERVWGHQIEVMKDHYLVLNKSVERVQIRLDELKGIKAQLRRLDANKADKKQVEQELREKADRGVLAGKANRVDVETVAAELNELVQGLLLKVTGHEDGWKKALERLRRDLEAQLPRRHMDSLRVEMDEIWMAVRRLLVDGFRFDPDSAAGFRKKLFERVKCLSCDRQVALMNSPQLITVRRAQLLPRLRPASADSFEHLQRQQMREQQQLQQLQDLGRPGRLKIPGSPQDWGDGPANDSRLKTGLRDLTTLYPYGDPDVLDYDTAEVDLLGVDGVLYKGRMSDQDGVAGAERELTAVKVPHPPLRNLGERSRHASPVGASSASLHPHGVRSANSGLYQTALARPPSLPPHTLLPPLTPPLRGPLRAPGPARPARPLRPESGANSEEPARP</sequence>
<feature type="compositionally biased region" description="Pro residues" evidence="2">
    <location>
        <begin position="315"/>
        <end position="326"/>
    </location>
</feature>
<name>A0A8J6DG55_GALPY</name>
<keyword evidence="5" id="KW-1185">Reference proteome</keyword>
<accession>A0A8J6DG55</accession>
<dbReference type="Pfam" id="PF16043">
    <property type="entry name" value="DUF4795"/>
    <property type="match status" value="1"/>
</dbReference>
<feature type="region of interest" description="Disordered" evidence="2">
    <location>
        <begin position="502"/>
        <end position="524"/>
    </location>
</feature>
<reference evidence="4" key="1">
    <citation type="journal article" date="2021" name="Evol. Appl.">
        <title>The genome of the Pyrenean desman and the effects of bottlenecks and inbreeding on the genomic landscape of an endangered species.</title>
        <authorList>
            <person name="Escoda L."/>
            <person name="Castresana J."/>
        </authorList>
    </citation>
    <scope>NUCLEOTIDE SEQUENCE</scope>
    <source>
        <strain evidence="4">IBE-C5619</strain>
    </source>
</reference>
<organism evidence="4 5">
    <name type="scientific">Galemys pyrenaicus</name>
    <name type="common">Iberian desman</name>
    <name type="synonym">Pyrenean desman</name>
    <dbReference type="NCBI Taxonomy" id="202257"/>
    <lineage>
        <taxon>Eukaryota</taxon>
        <taxon>Metazoa</taxon>
        <taxon>Chordata</taxon>
        <taxon>Craniata</taxon>
        <taxon>Vertebrata</taxon>
        <taxon>Euteleostomi</taxon>
        <taxon>Mammalia</taxon>
        <taxon>Eutheria</taxon>
        <taxon>Laurasiatheria</taxon>
        <taxon>Eulipotyphla</taxon>
        <taxon>Talpidae</taxon>
        <taxon>Galemys</taxon>
    </lineage>
</organism>
<evidence type="ECO:0000256" key="1">
    <source>
        <dbReference type="SAM" id="Coils"/>
    </source>
</evidence>
<dbReference type="AlphaFoldDB" id="A0A8J6DG55"/>
<feature type="compositionally biased region" description="Low complexity" evidence="2">
    <location>
        <begin position="1194"/>
        <end position="1205"/>
    </location>
</feature>
<evidence type="ECO:0000256" key="2">
    <source>
        <dbReference type="SAM" id="MobiDB-lite"/>
    </source>
</evidence>